<dbReference type="GO" id="GO:0004130">
    <property type="term" value="F:cytochrome-c peroxidase activity"/>
    <property type="evidence" value="ECO:0007669"/>
    <property type="project" value="UniProtKB-EC"/>
</dbReference>
<feature type="domain" description="Cytochrome c" evidence="8">
    <location>
        <begin position="37"/>
        <end position="169"/>
    </location>
</feature>
<dbReference type="Gene3D" id="1.10.760.10">
    <property type="entry name" value="Cytochrome c-like domain"/>
    <property type="match status" value="2"/>
</dbReference>
<keyword evidence="7" id="KW-0408">Iron</keyword>
<dbReference type="InterPro" id="IPR026259">
    <property type="entry name" value="MauG/Cytc_peroxidase"/>
</dbReference>
<dbReference type="PROSITE" id="PS51007">
    <property type="entry name" value="CYTC"/>
    <property type="match status" value="2"/>
</dbReference>
<dbReference type="PANTHER" id="PTHR30600">
    <property type="entry name" value="CYTOCHROME C PEROXIDASE-RELATED"/>
    <property type="match status" value="1"/>
</dbReference>
<evidence type="ECO:0000256" key="5">
    <source>
        <dbReference type="ARBA" id="ARBA00022764"/>
    </source>
</evidence>
<keyword evidence="2" id="KW-0349">Heme</keyword>
<comment type="subcellular location">
    <subcellularLocation>
        <location evidence="1">Periplasm</location>
    </subcellularLocation>
</comment>
<dbReference type="GO" id="GO:0009055">
    <property type="term" value="F:electron transfer activity"/>
    <property type="evidence" value="ECO:0007669"/>
    <property type="project" value="InterPro"/>
</dbReference>
<dbReference type="Pfam" id="PF00034">
    <property type="entry name" value="Cytochrom_C"/>
    <property type="match status" value="1"/>
</dbReference>
<evidence type="ECO:0000259" key="8">
    <source>
        <dbReference type="PROSITE" id="PS51007"/>
    </source>
</evidence>
<evidence type="ECO:0000256" key="1">
    <source>
        <dbReference type="ARBA" id="ARBA00004418"/>
    </source>
</evidence>
<dbReference type="GO" id="GO:0042597">
    <property type="term" value="C:periplasmic space"/>
    <property type="evidence" value="ECO:0007669"/>
    <property type="project" value="UniProtKB-SubCell"/>
</dbReference>
<evidence type="ECO:0000313" key="9">
    <source>
        <dbReference type="EMBL" id="SHO81170.1"/>
    </source>
</evidence>
<dbReference type="InterPro" id="IPR036909">
    <property type="entry name" value="Cyt_c-like_dom_sf"/>
</dbReference>
<dbReference type="AlphaFoldDB" id="A0A1W1EJX6"/>
<evidence type="ECO:0000256" key="2">
    <source>
        <dbReference type="ARBA" id="ARBA00022617"/>
    </source>
</evidence>
<evidence type="ECO:0000256" key="3">
    <source>
        <dbReference type="ARBA" id="ARBA00022723"/>
    </source>
</evidence>
<dbReference type="InterPro" id="IPR004852">
    <property type="entry name" value="Di-haem_cyt_c_peroxidsae"/>
</dbReference>
<keyword evidence="5" id="KW-0574">Periplasm</keyword>
<dbReference type="EC" id="1.11.1.5" evidence="9"/>
<keyword evidence="9" id="KW-0575">Peroxidase</keyword>
<gene>
    <name evidence="9" type="ORF">MNB_SV-15-1554</name>
</gene>
<evidence type="ECO:0000256" key="7">
    <source>
        <dbReference type="ARBA" id="ARBA00023004"/>
    </source>
</evidence>
<evidence type="ECO:0000256" key="4">
    <source>
        <dbReference type="ARBA" id="ARBA00022729"/>
    </source>
</evidence>
<reference evidence="9" key="1">
    <citation type="submission" date="2016-10" db="EMBL/GenBank/DDBJ databases">
        <authorList>
            <person name="de Groot N.N."/>
        </authorList>
    </citation>
    <scope>NUCLEOTIDE SEQUENCE</scope>
</reference>
<dbReference type="InterPro" id="IPR009056">
    <property type="entry name" value="Cyt_c-like_dom"/>
</dbReference>
<keyword evidence="4" id="KW-0732">Signal</keyword>
<accession>A0A1W1EJX6</accession>
<organism evidence="9">
    <name type="scientific">hydrothermal vent metagenome</name>
    <dbReference type="NCBI Taxonomy" id="652676"/>
    <lineage>
        <taxon>unclassified sequences</taxon>
        <taxon>metagenomes</taxon>
        <taxon>ecological metagenomes</taxon>
    </lineage>
</organism>
<sequence length="309" mass="34994">MSIRFCKLLTILLLLISFLYSSEPISPIPQKISYDRSKAKLGKRLFNDTILSKDNTISCTTCHILSSGGDNNIKFSFGIGGQVGDINAPTVYNSIYNFRQTWNGRNEDLASQALGVIENPIEMGDDINFIISKLQKDKSYSDEFKSIYEDGVTKDNLIDAIAEFEKALITPNSPFDKFLRGDRDAISQRAKNGYELFKSKGCILCHHGVNIGGNLYNTFGIYEDVNSTRLGRYEVTKKDEDKLSFKVPSLRNIELTAPYMHDGRVERLKEAVEIMTKYQLGRYMQDGEIDDIVEFLKTLNGEIPKIARY</sequence>
<dbReference type="SUPFAM" id="SSF46626">
    <property type="entry name" value="Cytochrome c"/>
    <property type="match status" value="2"/>
</dbReference>
<dbReference type="EMBL" id="FRYL01000031">
    <property type="protein sequence ID" value="SHO81170.1"/>
    <property type="molecule type" value="Genomic_DNA"/>
</dbReference>
<evidence type="ECO:0000256" key="6">
    <source>
        <dbReference type="ARBA" id="ARBA00023002"/>
    </source>
</evidence>
<dbReference type="Pfam" id="PF03150">
    <property type="entry name" value="CCP_MauG"/>
    <property type="match status" value="1"/>
</dbReference>
<dbReference type="PANTHER" id="PTHR30600:SF7">
    <property type="entry name" value="CYTOCHROME C PEROXIDASE-RELATED"/>
    <property type="match status" value="1"/>
</dbReference>
<dbReference type="PIRSF" id="PIRSF000294">
    <property type="entry name" value="Cytochrome-c_peroxidase"/>
    <property type="match status" value="1"/>
</dbReference>
<name>A0A1W1EJX6_9ZZZZ</name>
<dbReference type="GO" id="GO:0020037">
    <property type="term" value="F:heme binding"/>
    <property type="evidence" value="ECO:0007669"/>
    <property type="project" value="InterPro"/>
</dbReference>
<protein>
    <submittedName>
        <fullName evidence="9">Cytochrome c551 peroxidase</fullName>
        <ecNumber evidence="9">1.11.1.5</ecNumber>
    </submittedName>
</protein>
<feature type="domain" description="Cytochrome c" evidence="8">
    <location>
        <begin position="188"/>
        <end position="300"/>
    </location>
</feature>
<keyword evidence="3" id="KW-0479">Metal-binding</keyword>
<proteinExistence type="predicted"/>
<dbReference type="GO" id="GO:0046872">
    <property type="term" value="F:metal ion binding"/>
    <property type="evidence" value="ECO:0007669"/>
    <property type="project" value="UniProtKB-KW"/>
</dbReference>
<keyword evidence="6 9" id="KW-0560">Oxidoreductase</keyword>
<dbReference type="InterPro" id="IPR051395">
    <property type="entry name" value="Cytochrome_c_Peroxidase/MauG"/>
</dbReference>